<dbReference type="EMBL" id="SRLO01001166">
    <property type="protein sequence ID" value="TNN40704.1"/>
    <property type="molecule type" value="Genomic_DNA"/>
</dbReference>
<accession>A0A4Z2FIV1</accession>
<gene>
    <name evidence="2" type="ORF">EYF80_049121</name>
</gene>
<evidence type="ECO:0000256" key="1">
    <source>
        <dbReference type="SAM" id="MobiDB-lite"/>
    </source>
</evidence>
<comment type="caution">
    <text evidence="2">The sequence shown here is derived from an EMBL/GenBank/DDBJ whole genome shotgun (WGS) entry which is preliminary data.</text>
</comment>
<feature type="compositionally biased region" description="Polar residues" evidence="1">
    <location>
        <begin position="44"/>
        <end position="53"/>
    </location>
</feature>
<name>A0A4Z2FIV1_9TELE</name>
<organism evidence="2 3">
    <name type="scientific">Liparis tanakae</name>
    <name type="common">Tanaka's snailfish</name>
    <dbReference type="NCBI Taxonomy" id="230148"/>
    <lineage>
        <taxon>Eukaryota</taxon>
        <taxon>Metazoa</taxon>
        <taxon>Chordata</taxon>
        <taxon>Craniata</taxon>
        <taxon>Vertebrata</taxon>
        <taxon>Euteleostomi</taxon>
        <taxon>Actinopterygii</taxon>
        <taxon>Neopterygii</taxon>
        <taxon>Teleostei</taxon>
        <taxon>Neoteleostei</taxon>
        <taxon>Acanthomorphata</taxon>
        <taxon>Eupercaria</taxon>
        <taxon>Perciformes</taxon>
        <taxon>Cottioidei</taxon>
        <taxon>Cottales</taxon>
        <taxon>Liparidae</taxon>
        <taxon>Liparis</taxon>
    </lineage>
</organism>
<reference evidence="2 3" key="1">
    <citation type="submission" date="2019-03" db="EMBL/GenBank/DDBJ databases">
        <title>First draft genome of Liparis tanakae, snailfish: a comprehensive survey of snailfish specific genes.</title>
        <authorList>
            <person name="Kim W."/>
            <person name="Song I."/>
            <person name="Jeong J.-H."/>
            <person name="Kim D."/>
            <person name="Kim S."/>
            <person name="Ryu S."/>
            <person name="Song J.Y."/>
            <person name="Lee S.K."/>
        </authorList>
    </citation>
    <scope>NUCLEOTIDE SEQUENCE [LARGE SCALE GENOMIC DNA]</scope>
    <source>
        <tissue evidence="2">Muscle</tissue>
    </source>
</reference>
<sequence length="78" mass="8548">MCVAAPLCTEQLQSSHASRGEAAARRRAERRIVVMRNPVVTPTDVNSLFSQGDSGALNHTGMPQGRRTREDPVVCTLW</sequence>
<evidence type="ECO:0000313" key="2">
    <source>
        <dbReference type="EMBL" id="TNN40704.1"/>
    </source>
</evidence>
<proteinExistence type="predicted"/>
<protein>
    <submittedName>
        <fullName evidence="2">Uncharacterized protein</fullName>
    </submittedName>
</protein>
<dbReference type="AlphaFoldDB" id="A0A4Z2FIV1"/>
<feature type="region of interest" description="Disordered" evidence="1">
    <location>
        <begin position="44"/>
        <end position="78"/>
    </location>
</feature>
<keyword evidence="3" id="KW-1185">Reference proteome</keyword>
<dbReference type="Proteomes" id="UP000314294">
    <property type="component" value="Unassembled WGS sequence"/>
</dbReference>
<evidence type="ECO:0000313" key="3">
    <source>
        <dbReference type="Proteomes" id="UP000314294"/>
    </source>
</evidence>